<dbReference type="NCBIfam" id="NF033832">
    <property type="entry name" value="sce7726_fam"/>
    <property type="match status" value="1"/>
</dbReference>
<proteinExistence type="predicted"/>
<sequence>MTESEIRDRIVERLSIQKESQDTVFFREMFISNFARRADLVAVNAKLAAFEIKSARDSLERLPGQLSVYANHFEQVTVVVATKHLLQVMGRLPRRVGLWEATASGDLNEHRSARSRRVIKSNLLTFLPVDELRQLLRRHDQCSTGDRGSLICHANKLDHETIRIYVLEFMRRRTARLESKRKTNPLQVHGQERVTQSMESNLQRFLLQAQTTGSTTATPRRLS</sequence>
<dbReference type="EMBL" id="FCOE02000004">
    <property type="protein sequence ID" value="SAK50656.1"/>
    <property type="molecule type" value="Genomic_DNA"/>
</dbReference>
<evidence type="ECO:0000313" key="2">
    <source>
        <dbReference type="Proteomes" id="UP000054911"/>
    </source>
</evidence>
<evidence type="ECO:0000313" key="1">
    <source>
        <dbReference type="EMBL" id="SAK50656.1"/>
    </source>
</evidence>
<organism evidence="1 2">
    <name type="scientific">Caballeronia pedi</name>
    <dbReference type="NCBI Taxonomy" id="1777141"/>
    <lineage>
        <taxon>Bacteria</taxon>
        <taxon>Pseudomonadati</taxon>
        <taxon>Pseudomonadota</taxon>
        <taxon>Betaproteobacteria</taxon>
        <taxon>Burkholderiales</taxon>
        <taxon>Burkholderiaceae</taxon>
        <taxon>Caballeronia</taxon>
    </lineage>
</organism>
<protein>
    <recommendedName>
        <fullName evidence="3">Sce7726 family protein</fullName>
    </recommendedName>
</protein>
<reference evidence="1" key="1">
    <citation type="submission" date="2016-01" db="EMBL/GenBank/DDBJ databases">
        <authorList>
            <person name="Peeters C."/>
        </authorList>
    </citation>
    <scope>NUCLEOTIDE SEQUENCE [LARGE SCALE GENOMIC DNA]</scope>
    <source>
        <strain evidence="1">LMG 29323</strain>
    </source>
</reference>
<accession>A0A157ZYZ3</accession>
<dbReference type="InterPro" id="IPR047729">
    <property type="entry name" value="Sce7726-like"/>
</dbReference>
<name>A0A157ZYZ3_9BURK</name>
<gene>
    <name evidence="1" type="ORF">AWB80_01491</name>
</gene>
<dbReference type="RefSeq" id="WP_160147420.1">
    <property type="nucleotide sequence ID" value="NZ_FCOE02000004.1"/>
</dbReference>
<dbReference type="STRING" id="1777141.AWB80_01491"/>
<dbReference type="OrthoDB" id="5020258at2"/>
<evidence type="ECO:0008006" key="3">
    <source>
        <dbReference type="Google" id="ProtNLM"/>
    </source>
</evidence>
<comment type="caution">
    <text evidence="1">The sequence shown here is derived from an EMBL/GenBank/DDBJ whole genome shotgun (WGS) entry which is preliminary data.</text>
</comment>
<dbReference type="AlphaFoldDB" id="A0A157ZYZ3"/>
<keyword evidence="2" id="KW-1185">Reference proteome</keyword>
<dbReference type="Proteomes" id="UP000054911">
    <property type="component" value="Unassembled WGS sequence"/>
</dbReference>